<dbReference type="Proteomes" id="UP001333110">
    <property type="component" value="Unassembled WGS sequence"/>
</dbReference>
<proteinExistence type="predicted"/>
<dbReference type="AlphaFoldDB" id="A0AAN7MTL5"/>
<reference evidence="2 3" key="1">
    <citation type="journal article" date="2023" name="J. Hered.">
        <title>Chromosome-level genome of the wood stork (Mycteria americana) provides insight into avian chromosome evolution.</title>
        <authorList>
            <person name="Flamio R. Jr."/>
            <person name="Ramstad K.M."/>
        </authorList>
    </citation>
    <scope>NUCLEOTIDE SEQUENCE [LARGE SCALE GENOMIC DNA]</scope>
    <source>
        <strain evidence="2">JAX WOST 10</strain>
    </source>
</reference>
<protein>
    <submittedName>
        <fullName evidence="2">Uncharacterized protein</fullName>
    </submittedName>
</protein>
<evidence type="ECO:0000313" key="3">
    <source>
        <dbReference type="Proteomes" id="UP001333110"/>
    </source>
</evidence>
<name>A0AAN7MTL5_MYCAM</name>
<evidence type="ECO:0000313" key="2">
    <source>
        <dbReference type="EMBL" id="KAK4815818.1"/>
    </source>
</evidence>
<sequence length="730" mass="80416">MSLISSLALVTIRSSIASPQGPLFTLYPFLDIDGNTSVPPSPPVPSEQPVAIDSHTPVMGFVPPGFSNGNQINYNKSVATPVKESRKADEGILNLNLKSLTRTKSTSGEERLESAGALALRGTAAGTVSPKADNDADERADMERISEGNSNEREIPETGERPRAVPQIPLYSGEALWMQLLVDRENVNSQREKTPIMGVGDENVKWQQQRKETISTSDIVVSKGRTDFETILQSGASAQLCPALLLSSPGDAACLSLDVSEWQCPFGSCSWKTLAALVRGESSSTQLVAELPMAMDMAACSQAARGASGDADGRRDGHTLRCQPCPPYLGGSEHWNDGSSKERLKKSTCLHRDLHRACPVHSVDGWDIDRGPESPTVKIQQIHREEQKTELIKKAAHHTNSLRLRTLQHGHQDYRSSNGSTCTCTVSFCTDESPWEKFALRSSSFVRLAAALYVSEKMERQDDGELPHAVGQEISEQECLGWYLPVVRLFWRLRLSKCHLSYLQIELPGKTSDSQECSSEEKQESCRVGARKPNSFHRHERQDTKPASSKTGQTLQKQKGKHRIYPSDILKLGQLDLWWGLGAPWAQIQSETQPLRLVQQHNTMTHRYVPGGSWCGVGVHRKEEKASFPAGYSLILFYTFEPAYGNCRVHLENVSPKMFAYLGLEVAQELKDALWHMVAKGAMAMAPQEQNIVFGLFNEDKPVPACSDWSPPSPAQEKKGSSATPAALCC</sequence>
<feature type="compositionally biased region" description="Basic and acidic residues" evidence="1">
    <location>
        <begin position="132"/>
        <end position="160"/>
    </location>
</feature>
<dbReference type="EMBL" id="JAUNZN010000009">
    <property type="protein sequence ID" value="KAK4815818.1"/>
    <property type="molecule type" value="Genomic_DNA"/>
</dbReference>
<accession>A0AAN7MTL5</accession>
<evidence type="ECO:0000256" key="1">
    <source>
        <dbReference type="SAM" id="MobiDB-lite"/>
    </source>
</evidence>
<feature type="region of interest" description="Disordered" evidence="1">
    <location>
        <begin position="123"/>
        <end position="160"/>
    </location>
</feature>
<feature type="region of interest" description="Disordered" evidence="1">
    <location>
        <begin position="707"/>
        <end position="730"/>
    </location>
</feature>
<gene>
    <name evidence="2" type="ORF">QYF61_007427</name>
</gene>
<comment type="caution">
    <text evidence="2">The sequence shown here is derived from an EMBL/GenBank/DDBJ whole genome shotgun (WGS) entry which is preliminary data.</text>
</comment>
<feature type="region of interest" description="Disordered" evidence="1">
    <location>
        <begin position="510"/>
        <end position="562"/>
    </location>
</feature>
<organism evidence="2 3">
    <name type="scientific">Mycteria americana</name>
    <name type="common">Wood stork</name>
    <dbReference type="NCBI Taxonomy" id="33587"/>
    <lineage>
        <taxon>Eukaryota</taxon>
        <taxon>Metazoa</taxon>
        <taxon>Chordata</taxon>
        <taxon>Craniata</taxon>
        <taxon>Vertebrata</taxon>
        <taxon>Euteleostomi</taxon>
        <taxon>Archelosauria</taxon>
        <taxon>Archosauria</taxon>
        <taxon>Dinosauria</taxon>
        <taxon>Saurischia</taxon>
        <taxon>Theropoda</taxon>
        <taxon>Coelurosauria</taxon>
        <taxon>Aves</taxon>
        <taxon>Neognathae</taxon>
        <taxon>Neoaves</taxon>
        <taxon>Aequornithes</taxon>
        <taxon>Ciconiiformes</taxon>
        <taxon>Ciconiidae</taxon>
        <taxon>Mycteria</taxon>
    </lineage>
</organism>
<keyword evidence="3" id="KW-1185">Reference proteome</keyword>